<protein>
    <recommendedName>
        <fullName evidence="2">BZIP domain-containing protein</fullName>
    </recommendedName>
</protein>
<feature type="domain" description="BZIP" evidence="2">
    <location>
        <begin position="393"/>
        <end position="407"/>
    </location>
</feature>
<dbReference type="PROSITE" id="PS00036">
    <property type="entry name" value="BZIP_BASIC"/>
    <property type="match status" value="1"/>
</dbReference>
<organism evidence="3 4">
    <name type="scientific">Mycena chlorophos</name>
    <name type="common">Agaric fungus</name>
    <name type="synonym">Agaricus chlorophos</name>
    <dbReference type="NCBI Taxonomy" id="658473"/>
    <lineage>
        <taxon>Eukaryota</taxon>
        <taxon>Fungi</taxon>
        <taxon>Dikarya</taxon>
        <taxon>Basidiomycota</taxon>
        <taxon>Agaricomycotina</taxon>
        <taxon>Agaricomycetes</taxon>
        <taxon>Agaricomycetidae</taxon>
        <taxon>Agaricales</taxon>
        <taxon>Marasmiineae</taxon>
        <taxon>Mycenaceae</taxon>
        <taxon>Mycena</taxon>
    </lineage>
</organism>
<dbReference type="CDD" id="cd12193">
    <property type="entry name" value="bZIP_GCN4"/>
    <property type="match status" value="1"/>
</dbReference>
<evidence type="ECO:0000313" key="4">
    <source>
        <dbReference type="Proteomes" id="UP000815677"/>
    </source>
</evidence>
<proteinExistence type="predicted"/>
<dbReference type="Gene3D" id="3.30.160.60">
    <property type="entry name" value="Classic Zinc Finger"/>
    <property type="match status" value="1"/>
</dbReference>
<accession>A0ABQ0M596</accession>
<dbReference type="EMBL" id="DF849740">
    <property type="protein sequence ID" value="GAT58535.1"/>
    <property type="molecule type" value="Genomic_DNA"/>
</dbReference>
<dbReference type="SUPFAM" id="SSF57959">
    <property type="entry name" value="Leucine zipper domain"/>
    <property type="match status" value="1"/>
</dbReference>
<dbReference type="SMART" id="SM00338">
    <property type="entry name" value="BRLZ"/>
    <property type="match status" value="1"/>
</dbReference>
<dbReference type="InterPro" id="IPR046347">
    <property type="entry name" value="bZIP_sf"/>
</dbReference>
<feature type="region of interest" description="Disordered" evidence="1">
    <location>
        <begin position="263"/>
        <end position="351"/>
    </location>
</feature>
<dbReference type="InterPro" id="IPR004827">
    <property type="entry name" value="bZIP"/>
</dbReference>
<feature type="compositionally biased region" description="Basic residues" evidence="1">
    <location>
        <begin position="392"/>
        <end position="409"/>
    </location>
</feature>
<dbReference type="Proteomes" id="UP000815677">
    <property type="component" value="Unassembled WGS sequence"/>
</dbReference>
<feature type="region of interest" description="Disordered" evidence="1">
    <location>
        <begin position="366"/>
        <end position="417"/>
    </location>
</feature>
<reference evidence="3" key="1">
    <citation type="submission" date="2014-09" db="EMBL/GenBank/DDBJ databases">
        <title>Genome sequence of the luminous mushroom Mycena chlorophos for searching fungal bioluminescence genes.</title>
        <authorList>
            <person name="Tanaka Y."/>
            <person name="Kasuga D."/>
            <person name="Oba Y."/>
            <person name="Hase S."/>
            <person name="Sato K."/>
            <person name="Oba Y."/>
            <person name="Sakakibara Y."/>
        </authorList>
    </citation>
    <scope>NUCLEOTIDE SEQUENCE</scope>
</reference>
<gene>
    <name evidence="3" type="ORF">MCHLO_14959</name>
</gene>
<evidence type="ECO:0000256" key="1">
    <source>
        <dbReference type="SAM" id="MobiDB-lite"/>
    </source>
</evidence>
<name>A0ABQ0M596_MYCCL</name>
<evidence type="ECO:0000259" key="2">
    <source>
        <dbReference type="PROSITE" id="PS00036"/>
    </source>
</evidence>
<feature type="compositionally biased region" description="Low complexity" evidence="1">
    <location>
        <begin position="296"/>
        <end position="311"/>
    </location>
</feature>
<dbReference type="Pfam" id="PF07716">
    <property type="entry name" value="bZIP_2"/>
    <property type="match status" value="1"/>
</dbReference>
<feature type="compositionally biased region" description="Polar residues" evidence="1">
    <location>
        <begin position="12"/>
        <end position="22"/>
    </location>
</feature>
<evidence type="ECO:0000313" key="3">
    <source>
        <dbReference type="EMBL" id="GAT58535.1"/>
    </source>
</evidence>
<feature type="compositionally biased region" description="Low complexity" evidence="1">
    <location>
        <begin position="267"/>
        <end position="282"/>
    </location>
</feature>
<keyword evidence="4" id="KW-1185">Reference proteome</keyword>
<feature type="compositionally biased region" description="Polar residues" evidence="1">
    <location>
        <begin position="44"/>
        <end position="54"/>
    </location>
</feature>
<sequence>MDDARPGLRQLQPYTPSISNQRQDVRSVLNSAAPPRSHGVPTTALESPLSSPSNHVPIDALEPRPWTTPVFASHQELAAHYGLPQHLPPAPRPRQQPSPFDFDTIRKNYIAMLQQKPTDSEPTVADAVPVVPTAVDAMQVIDDLLASPEFQNYDNFDATSPLFEDSGSSSSVSPLFDDNGSFDSFLTSPIEVPYDDFSASPLEDSPYTDYLQTPLLPLADGDMLTGPLIEDMGYGDDNSLSLFGNASAFPTFEVSTKPKLPPTPEMFSFSPNSSSVDSIDPNTTVFPSKSKKATSAPPNAEVVEATAAPTTRVRKSKATGTRKNLKPESLIPMDAPTQKREYALPSATSRKAVPAVFAQKKRLHSAAFTNDDDNEELPPLSPSASEKEAIEHKRRQNTLAARKSRKRKLEHQQMLEGEVSSLNADRDRWQARALKAQADLRAHGLPCDWDDDE</sequence>
<feature type="region of interest" description="Disordered" evidence="1">
    <location>
        <begin position="1"/>
        <end position="61"/>
    </location>
</feature>